<dbReference type="Gene3D" id="3.20.80.10">
    <property type="entry name" value="Regulatory factor, effector binding domain"/>
    <property type="match status" value="1"/>
</dbReference>
<dbReference type="PANTHER" id="PTHR30204">
    <property type="entry name" value="REDOX-CYCLING DRUG-SENSING TRANSCRIPTIONAL ACTIVATOR SOXR"/>
    <property type="match status" value="1"/>
</dbReference>
<dbReference type="CDD" id="cd01107">
    <property type="entry name" value="HTH_BmrR"/>
    <property type="match status" value="1"/>
</dbReference>
<dbReference type="SMART" id="SM00422">
    <property type="entry name" value="HTH_MERR"/>
    <property type="match status" value="1"/>
</dbReference>
<dbReference type="InterPro" id="IPR011256">
    <property type="entry name" value="Reg_factor_effector_dom_sf"/>
</dbReference>
<organism evidence="3 4">
    <name type="scientific">Psychrobacillus soli</name>
    <dbReference type="NCBI Taxonomy" id="1543965"/>
    <lineage>
        <taxon>Bacteria</taxon>
        <taxon>Bacillati</taxon>
        <taxon>Bacillota</taxon>
        <taxon>Bacilli</taxon>
        <taxon>Bacillales</taxon>
        <taxon>Bacillaceae</taxon>
        <taxon>Psychrobacillus</taxon>
    </lineage>
</organism>
<evidence type="ECO:0000259" key="2">
    <source>
        <dbReference type="PROSITE" id="PS50937"/>
    </source>
</evidence>
<reference evidence="3 4" key="1">
    <citation type="submission" date="2019-05" db="EMBL/GenBank/DDBJ databases">
        <title>Psychrobacillus vulpis sp. nov., a new species isolated from feces of a red fox that inhabits in The Tablas de Daimiel Natural Park, Albacete, Spain.</title>
        <authorList>
            <person name="Rodriguez M."/>
            <person name="Reina J.C."/>
            <person name="Bejar V."/>
            <person name="Llamas I."/>
        </authorList>
    </citation>
    <scope>NUCLEOTIDE SEQUENCE [LARGE SCALE GENOMIC DNA]</scope>
    <source>
        <strain evidence="3 4">NHI-2</strain>
    </source>
</reference>
<feature type="domain" description="HTH merR-type" evidence="2">
    <location>
        <begin position="16"/>
        <end position="86"/>
    </location>
</feature>
<dbReference type="SUPFAM" id="SSF46955">
    <property type="entry name" value="Putative DNA-binding domain"/>
    <property type="match status" value="1"/>
</dbReference>
<name>A0A544TJW5_9BACI</name>
<dbReference type="PROSITE" id="PS50937">
    <property type="entry name" value="HTH_MERR_2"/>
    <property type="match status" value="1"/>
</dbReference>
<dbReference type="InterPro" id="IPR047057">
    <property type="entry name" value="MerR_fam"/>
</dbReference>
<dbReference type="Proteomes" id="UP000318937">
    <property type="component" value="Unassembled WGS sequence"/>
</dbReference>
<dbReference type="InterPro" id="IPR000551">
    <property type="entry name" value="MerR-type_HTH_dom"/>
</dbReference>
<dbReference type="OrthoDB" id="9773308at2"/>
<dbReference type="SUPFAM" id="SSF55136">
    <property type="entry name" value="Probable bacterial effector-binding domain"/>
    <property type="match status" value="1"/>
</dbReference>
<dbReference type="GO" id="GO:0003700">
    <property type="term" value="F:DNA-binding transcription factor activity"/>
    <property type="evidence" value="ECO:0007669"/>
    <property type="project" value="InterPro"/>
</dbReference>
<accession>A0A544TJW5</accession>
<dbReference type="EMBL" id="VDGG01000006">
    <property type="protein sequence ID" value="TQR17754.1"/>
    <property type="molecule type" value="Genomic_DNA"/>
</dbReference>
<proteinExistence type="predicted"/>
<dbReference type="InterPro" id="IPR009061">
    <property type="entry name" value="DNA-bd_dom_put_sf"/>
</dbReference>
<comment type="caution">
    <text evidence="3">The sequence shown here is derived from an EMBL/GenBank/DDBJ whole genome shotgun (WGS) entry which is preliminary data.</text>
</comment>
<sequence>MRRSFRQRSDLLKVHYLTIGEVAKLSNISVQTLRFYDRIDLFKPIKIDPNNQYRYYQNTQLYYLDIIKSLKYLGLSLEEVKSVLTLSPEELVNYLADQENRIEEEFKRLIETKEVLKRKKEQIQSFVLESSRMHICVKKMPAQKIVKIKTSNISINDIPNMEYGVISKVLEDMGSVFDTLYGGAYSLDRYESLDDIHYDYLFTHTVTDKEIDINFEDVEISTIPEGEYLSITFALEDNAYETCYQKLMDYIDQHQTKIEPIVYDVWMPINFAASNEDEFLVELKIRLQAT</sequence>
<dbReference type="GO" id="GO:0003677">
    <property type="term" value="F:DNA binding"/>
    <property type="evidence" value="ECO:0007669"/>
    <property type="project" value="UniProtKB-KW"/>
</dbReference>
<evidence type="ECO:0000313" key="4">
    <source>
        <dbReference type="Proteomes" id="UP000318937"/>
    </source>
</evidence>
<dbReference type="PROSITE" id="PS00552">
    <property type="entry name" value="HTH_MERR_1"/>
    <property type="match status" value="1"/>
</dbReference>
<dbReference type="PANTHER" id="PTHR30204:SF96">
    <property type="entry name" value="CHROMOSOME-ANCHORING PROTEIN RACA"/>
    <property type="match status" value="1"/>
</dbReference>
<dbReference type="Gene3D" id="1.10.1660.10">
    <property type="match status" value="1"/>
</dbReference>
<evidence type="ECO:0000313" key="3">
    <source>
        <dbReference type="EMBL" id="TQR17754.1"/>
    </source>
</evidence>
<keyword evidence="1" id="KW-0238">DNA-binding</keyword>
<dbReference type="Pfam" id="PF13411">
    <property type="entry name" value="MerR_1"/>
    <property type="match status" value="1"/>
</dbReference>
<gene>
    <name evidence="3" type="ORF">FG383_04085</name>
</gene>
<dbReference type="AlphaFoldDB" id="A0A544TJW5"/>
<protein>
    <submittedName>
        <fullName evidence="3">MerR family transcriptional regulator</fullName>
    </submittedName>
</protein>
<evidence type="ECO:0000256" key="1">
    <source>
        <dbReference type="ARBA" id="ARBA00023125"/>
    </source>
</evidence>
<keyword evidence="4" id="KW-1185">Reference proteome</keyword>